<dbReference type="InterPro" id="IPR049368">
    <property type="entry name" value="FkbO_Hyg5-like_N"/>
</dbReference>
<evidence type="ECO:0000313" key="4">
    <source>
        <dbReference type="Proteomes" id="UP000199556"/>
    </source>
</evidence>
<feature type="compositionally biased region" description="Pro residues" evidence="1">
    <location>
        <begin position="1"/>
        <end position="11"/>
    </location>
</feature>
<gene>
    <name evidence="3" type="ORF">SAMN05421721_10796</name>
</gene>
<dbReference type="AlphaFoldDB" id="A0A1I4RCA5"/>
<keyword evidence="4" id="KW-1185">Reference proteome</keyword>
<dbReference type="InterPro" id="IPR035959">
    <property type="entry name" value="RutC-like_sf"/>
</dbReference>
<protein>
    <submittedName>
        <fullName evidence="3">Chorismate lyase / 3-hydroxybenzoate synthase</fullName>
    </submittedName>
</protein>
<dbReference type="SUPFAM" id="SSF55298">
    <property type="entry name" value="YjgF-like"/>
    <property type="match status" value="1"/>
</dbReference>
<evidence type="ECO:0000256" key="1">
    <source>
        <dbReference type="SAM" id="MobiDB-lite"/>
    </source>
</evidence>
<evidence type="ECO:0000313" key="3">
    <source>
        <dbReference type="EMBL" id="SFM49924.1"/>
    </source>
</evidence>
<dbReference type="STRING" id="195064.SAMN05421721_10796"/>
<dbReference type="EMBL" id="FOUO01000007">
    <property type="protein sequence ID" value="SFM49924.1"/>
    <property type="molecule type" value="Genomic_DNA"/>
</dbReference>
<accession>A0A1I4RCA5</accession>
<dbReference type="Gene3D" id="3.30.1330.40">
    <property type="entry name" value="RutC-like"/>
    <property type="match status" value="1"/>
</dbReference>
<reference evidence="3 4" key="1">
    <citation type="submission" date="2016-10" db="EMBL/GenBank/DDBJ databases">
        <authorList>
            <person name="de Groot N.N."/>
        </authorList>
    </citation>
    <scope>NUCLEOTIDE SEQUENCE [LARGE SCALE GENOMIC DNA]</scope>
    <source>
        <strain evidence="3 4">DSM 4180</strain>
    </source>
</reference>
<feature type="domain" description="Chorismatase FkbO/Hyg5-like N-terminal" evidence="2">
    <location>
        <begin position="63"/>
        <end position="186"/>
    </location>
</feature>
<proteinExistence type="predicted"/>
<feature type="region of interest" description="Disordered" evidence="1">
    <location>
        <begin position="1"/>
        <end position="21"/>
    </location>
</feature>
<sequence>MEPMPQTPSPPLSIRLEDPQRVPEHDPYRLARIRFGAANRSDPTCPDTLDLALPPLAPNAPVEVWRATEPVHGGFRDGVGYTCTQQVLFGWMHLDEDRFGDDLAAAAEHAYARLLAFHREMGFPALLRVWNYFPRLHERHHGLDRYQNFCLGRHRALERIPLEEGDLPAATAIGTRAPGVLIYFLAGREPGRQIENPRQVSAFHYPARYGPRSPSFSRATLRHWSGGPHLYISGTASIVGHETCHDEVSAQLREILANLKAVMRATGEPPLAAPEAGPERLSLLKAYVRHAADAQWVQAGLEAALDPVPPLLLLRGDVCREDLLVEIEGLYA</sequence>
<dbReference type="GO" id="GO:0016829">
    <property type="term" value="F:lyase activity"/>
    <property type="evidence" value="ECO:0007669"/>
    <property type="project" value="UniProtKB-KW"/>
</dbReference>
<evidence type="ECO:0000259" key="2">
    <source>
        <dbReference type="Pfam" id="PF21168"/>
    </source>
</evidence>
<name>A0A1I4RCA5_ECTMO</name>
<keyword evidence="3" id="KW-0456">Lyase</keyword>
<dbReference type="Proteomes" id="UP000199556">
    <property type="component" value="Unassembled WGS sequence"/>
</dbReference>
<dbReference type="Pfam" id="PF21168">
    <property type="entry name" value="FkbO_Hyg5-like_N"/>
    <property type="match status" value="1"/>
</dbReference>
<organism evidence="3 4">
    <name type="scientific">Ectothiorhodospira mobilis</name>
    <dbReference type="NCBI Taxonomy" id="195064"/>
    <lineage>
        <taxon>Bacteria</taxon>
        <taxon>Pseudomonadati</taxon>
        <taxon>Pseudomonadota</taxon>
        <taxon>Gammaproteobacteria</taxon>
        <taxon>Chromatiales</taxon>
        <taxon>Ectothiorhodospiraceae</taxon>
        <taxon>Ectothiorhodospira</taxon>
    </lineage>
</organism>